<comment type="caution">
    <text evidence="1">The sequence shown here is derived from an EMBL/GenBank/DDBJ whole genome shotgun (WGS) entry which is preliminary data.</text>
</comment>
<evidence type="ECO:0000313" key="2">
    <source>
        <dbReference type="Proteomes" id="UP001165101"/>
    </source>
</evidence>
<sequence>MDTHHNSSTSVPPPLPASSSTGSAGVGAGSGAGHTSTSAGSTPANTTGSTTTNATQGLNSTTKTNTDHIDNNIQISSNYSSGSVIQSYPFTDTLAIVSILYLLPNWLSVLLLLLYVSLGTPKFVLKFLDLSFNYLTNSSRCNNTNNNNNLSTTDDINDLDHDEMDTIY</sequence>
<gene>
    <name evidence="1" type="ORF">Cboi01_000450700</name>
</gene>
<proteinExistence type="predicted"/>
<evidence type="ECO:0000313" key="1">
    <source>
        <dbReference type="EMBL" id="GME97124.1"/>
    </source>
</evidence>
<organism evidence="1 2">
    <name type="scientific">Candida boidinii</name>
    <name type="common">Yeast</name>
    <dbReference type="NCBI Taxonomy" id="5477"/>
    <lineage>
        <taxon>Eukaryota</taxon>
        <taxon>Fungi</taxon>
        <taxon>Dikarya</taxon>
        <taxon>Ascomycota</taxon>
        <taxon>Saccharomycotina</taxon>
        <taxon>Pichiomycetes</taxon>
        <taxon>Pichiales</taxon>
        <taxon>Pichiaceae</taxon>
        <taxon>Ogataea</taxon>
        <taxon>Ogataea/Candida clade</taxon>
    </lineage>
</organism>
<keyword evidence="2" id="KW-1185">Reference proteome</keyword>
<reference evidence="1" key="1">
    <citation type="submission" date="2023-04" db="EMBL/GenBank/DDBJ databases">
        <title>Candida boidinii NBRC 1967.</title>
        <authorList>
            <person name="Ichikawa N."/>
            <person name="Sato H."/>
            <person name="Tonouchi N."/>
        </authorList>
    </citation>
    <scope>NUCLEOTIDE SEQUENCE</scope>
    <source>
        <strain evidence="1">NBRC 1967</strain>
    </source>
</reference>
<name>A0ACB5TXU3_CANBO</name>
<dbReference type="Proteomes" id="UP001165101">
    <property type="component" value="Unassembled WGS sequence"/>
</dbReference>
<dbReference type="EMBL" id="BSXV01002933">
    <property type="protein sequence ID" value="GME97124.1"/>
    <property type="molecule type" value="Genomic_DNA"/>
</dbReference>
<accession>A0ACB5TXU3</accession>
<protein>
    <submittedName>
        <fullName evidence="1">Unnamed protein product</fullName>
    </submittedName>
</protein>